<evidence type="ECO:0000313" key="2">
    <source>
        <dbReference type="Proteomes" id="UP000017836"/>
    </source>
</evidence>
<protein>
    <submittedName>
        <fullName evidence="1">Uncharacterized protein</fullName>
    </submittedName>
</protein>
<dbReference type="Gene3D" id="3.60.20.10">
    <property type="entry name" value="Glutamine Phosphoribosylpyrophosphate, subunit 1, domain 1"/>
    <property type="match status" value="1"/>
</dbReference>
<name>W1NX79_AMBTC</name>
<dbReference type="STRING" id="13333.W1NX79"/>
<evidence type="ECO:0000313" key="1">
    <source>
        <dbReference type="EMBL" id="ERN02207.1"/>
    </source>
</evidence>
<dbReference type="OMA" id="MWRYLIL"/>
<dbReference type="Gramene" id="ERN02207">
    <property type="protein sequence ID" value="ERN02207"/>
    <property type="gene ID" value="AMTR_s00045p00210220"/>
</dbReference>
<dbReference type="AlphaFoldDB" id="W1NX79"/>
<proteinExistence type="predicted"/>
<dbReference type="Proteomes" id="UP000017836">
    <property type="component" value="Unassembled WGS sequence"/>
</dbReference>
<dbReference type="EMBL" id="KI394661">
    <property type="protein sequence ID" value="ERN02207.1"/>
    <property type="molecule type" value="Genomic_DNA"/>
</dbReference>
<keyword evidence="2" id="KW-1185">Reference proteome</keyword>
<accession>W1NX79</accession>
<dbReference type="InterPro" id="IPR029055">
    <property type="entry name" value="Ntn_hydrolases_N"/>
</dbReference>
<dbReference type="HOGENOM" id="CLU_2761164_0_0_1"/>
<dbReference type="eggNOG" id="KOG0174">
    <property type="taxonomic scope" value="Eukaryota"/>
</dbReference>
<sequence length="70" mass="7789">MAKLMLRLVKRAISLAIARDSASGDVVRTVIINKEGVMRHFFPGDELPLWHEELAPTSSLLDLLTEPMST</sequence>
<organism evidence="1 2">
    <name type="scientific">Amborella trichopoda</name>
    <dbReference type="NCBI Taxonomy" id="13333"/>
    <lineage>
        <taxon>Eukaryota</taxon>
        <taxon>Viridiplantae</taxon>
        <taxon>Streptophyta</taxon>
        <taxon>Embryophyta</taxon>
        <taxon>Tracheophyta</taxon>
        <taxon>Spermatophyta</taxon>
        <taxon>Magnoliopsida</taxon>
        <taxon>Amborellales</taxon>
        <taxon>Amborellaceae</taxon>
        <taxon>Amborella</taxon>
    </lineage>
</organism>
<gene>
    <name evidence="1" type="ORF">AMTR_s00045p00210220</name>
</gene>
<dbReference type="SUPFAM" id="SSF56235">
    <property type="entry name" value="N-terminal nucleophile aminohydrolases (Ntn hydrolases)"/>
    <property type="match status" value="1"/>
</dbReference>
<dbReference type="MEROPS" id="T01.010"/>
<reference evidence="2" key="1">
    <citation type="journal article" date="2013" name="Science">
        <title>The Amborella genome and the evolution of flowering plants.</title>
        <authorList>
            <consortium name="Amborella Genome Project"/>
        </authorList>
    </citation>
    <scope>NUCLEOTIDE SEQUENCE [LARGE SCALE GENOMIC DNA]</scope>
</reference>